<evidence type="ECO:0000259" key="7">
    <source>
        <dbReference type="Pfam" id="PF03444"/>
    </source>
</evidence>
<evidence type="ECO:0000259" key="6">
    <source>
        <dbReference type="Pfam" id="PF01628"/>
    </source>
</evidence>
<dbReference type="HAMAP" id="MF_00081">
    <property type="entry name" value="HrcA"/>
    <property type="match status" value="1"/>
</dbReference>
<dbReference type="InterPro" id="IPR029016">
    <property type="entry name" value="GAF-like_dom_sf"/>
</dbReference>
<dbReference type="InterPro" id="IPR023120">
    <property type="entry name" value="WHTH_transcript_rep_HrcA_IDD"/>
</dbReference>
<evidence type="ECO:0000256" key="1">
    <source>
        <dbReference type="ARBA" id="ARBA00022491"/>
    </source>
</evidence>
<evidence type="ECO:0000256" key="2">
    <source>
        <dbReference type="ARBA" id="ARBA00023015"/>
    </source>
</evidence>
<protein>
    <recommendedName>
        <fullName evidence="5">Heat-inducible transcription repressor HrcA</fullName>
    </recommendedName>
</protein>
<dbReference type="Pfam" id="PF03444">
    <property type="entry name" value="WHD_HrcA"/>
    <property type="match status" value="1"/>
</dbReference>
<evidence type="ECO:0000256" key="3">
    <source>
        <dbReference type="ARBA" id="ARBA00023016"/>
    </source>
</evidence>
<dbReference type="PIRSF" id="PIRSF005485">
    <property type="entry name" value="HrcA"/>
    <property type="match status" value="1"/>
</dbReference>
<proteinExistence type="inferred from homology"/>
<keyword evidence="1 5" id="KW-0678">Repressor</keyword>
<dbReference type="Pfam" id="PF01628">
    <property type="entry name" value="HrcA"/>
    <property type="match status" value="1"/>
</dbReference>
<dbReference type="PANTHER" id="PTHR34824">
    <property type="entry name" value="HEAT-INDUCIBLE TRANSCRIPTION REPRESSOR HRCA"/>
    <property type="match status" value="1"/>
</dbReference>
<evidence type="ECO:0000256" key="5">
    <source>
        <dbReference type="HAMAP-Rule" id="MF_00081"/>
    </source>
</evidence>
<comment type="function">
    <text evidence="5">Negative regulator of class I heat shock genes (grpE-dnaK-dnaJ and groELS operons). Prevents heat-shock induction of these operons.</text>
</comment>
<dbReference type="NCBIfam" id="TIGR00331">
    <property type="entry name" value="hrcA"/>
    <property type="match status" value="1"/>
</dbReference>
<dbReference type="SUPFAM" id="SSF55781">
    <property type="entry name" value="GAF domain-like"/>
    <property type="match status" value="1"/>
</dbReference>
<dbReference type="InterPro" id="IPR021153">
    <property type="entry name" value="HrcA_C"/>
</dbReference>
<reference evidence="8" key="1">
    <citation type="submission" date="2023-11" db="EMBL/GenBank/DDBJ databases">
        <title>Scrofimicrobium hongkongense sp. nov., isolated from a patient with peritonitis.</title>
        <authorList>
            <person name="Lao H.Y."/>
            <person name="Wong A.Y.P."/>
            <person name="Ng T.L."/>
            <person name="Wong R.Y.L."/>
            <person name="Yau M.C.Y."/>
            <person name="Lam J.Y.W."/>
            <person name="Siu G.K.H."/>
        </authorList>
    </citation>
    <scope>NUCLEOTIDE SEQUENCE</scope>
    <source>
        <strain evidence="8">R131</strain>
    </source>
</reference>
<dbReference type="KEGG" id="sapp:SAC06_03990"/>
<comment type="similarity">
    <text evidence="5">Belongs to the HrcA family.</text>
</comment>
<dbReference type="GO" id="GO:0045892">
    <property type="term" value="P:negative regulation of DNA-templated transcription"/>
    <property type="evidence" value="ECO:0007669"/>
    <property type="project" value="UniProtKB-UniRule"/>
</dbReference>
<organism evidence="8">
    <name type="scientific">Scrofimicrobium appendicitidis</name>
    <dbReference type="NCBI Taxonomy" id="3079930"/>
    <lineage>
        <taxon>Bacteria</taxon>
        <taxon>Bacillati</taxon>
        <taxon>Actinomycetota</taxon>
        <taxon>Actinomycetes</taxon>
        <taxon>Actinomycetales</taxon>
        <taxon>Actinomycetaceae</taxon>
        <taxon>Scrofimicrobium</taxon>
    </lineage>
</organism>
<evidence type="ECO:0000313" key="8">
    <source>
        <dbReference type="EMBL" id="XBW08727.1"/>
    </source>
</evidence>
<dbReference type="InterPro" id="IPR002571">
    <property type="entry name" value="HrcA"/>
</dbReference>
<keyword evidence="4 5" id="KW-0804">Transcription</keyword>
<dbReference type="Gene3D" id="3.30.390.60">
    <property type="entry name" value="Heat-inducible transcription repressor hrca homolog, domain 3"/>
    <property type="match status" value="1"/>
</dbReference>
<dbReference type="RefSeq" id="WP_350258927.1">
    <property type="nucleotide sequence ID" value="NZ_CP138335.1"/>
</dbReference>
<name>A0AAU7V9M4_9ACTO</name>
<dbReference type="PANTHER" id="PTHR34824:SF1">
    <property type="entry name" value="HEAT-INDUCIBLE TRANSCRIPTION REPRESSOR HRCA"/>
    <property type="match status" value="1"/>
</dbReference>
<dbReference type="InterPro" id="IPR005104">
    <property type="entry name" value="WHTH_HrcA_DNA-bd"/>
</dbReference>
<dbReference type="InterPro" id="IPR036390">
    <property type="entry name" value="WH_DNA-bd_sf"/>
</dbReference>
<dbReference type="SUPFAM" id="SSF46785">
    <property type="entry name" value="Winged helix' DNA-binding domain"/>
    <property type="match status" value="1"/>
</dbReference>
<dbReference type="AlphaFoldDB" id="A0AAU7V9M4"/>
<dbReference type="InterPro" id="IPR036388">
    <property type="entry name" value="WH-like_DNA-bd_sf"/>
</dbReference>
<dbReference type="Gene3D" id="3.30.450.40">
    <property type="match status" value="1"/>
</dbReference>
<keyword evidence="2 5" id="KW-0805">Transcription regulation</keyword>
<evidence type="ECO:0000256" key="4">
    <source>
        <dbReference type="ARBA" id="ARBA00023163"/>
    </source>
</evidence>
<feature type="domain" description="Heat-inducible transcription repressor HrcA C-terminal" evidence="6">
    <location>
        <begin position="103"/>
        <end position="318"/>
    </location>
</feature>
<accession>A0AAU7V9M4</accession>
<sequence>MARERQLEILRTIVSHYVDTREPVSSKTVAADGGMDVSSATIRNEMNVLESEGLIYQPHTSAGRVPTELGYRTFVDGLIDLQPLPEPQRRAIEQFLNEAVDFEDVIARTVRLLAQLTRSAAVAQFPVRAAARLRRLEVVDLASRWLIVVAITNDGQVYERRLDAGEAPGEDALTELRDRLNLQLEDMSATSIRLIAEDVVNEFKPAHRRLARLVVDTLLELLSQQTQSRLIVAGLSNLARTGEDFADVSGVLDALEQQVALLRLLSEVHTDQLQVSIGTENRDEDLEQTSIVSGAYHTADNGSAHVGIVGPTRMNYARSLIAVEAVSRYLSRLMLGENH</sequence>
<dbReference type="GO" id="GO:0003677">
    <property type="term" value="F:DNA binding"/>
    <property type="evidence" value="ECO:0007669"/>
    <property type="project" value="InterPro"/>
</dbReference>
<keyword evidence="3 5" id="KW-0346">Stress response</keyword>
<feature type="domain" description="Winged helix-turn-helix transcription repressor HrcA DNA-binding" evidence="7">
    <location>
        <begin position="6"/>
        <end position="73"/>
    </location>
</feature>
<dbReference type="EMBL" id="CP138335">
    <property type="protein sequence ID" value="XBW08727.1"/>
    <property type="molecule type" value="Genomic_DNA"/>
</dbReference>
<gene>
    <name evidence="5 8" type="primary">hrcA</name>
    <name evidence="8" type="ORF">SAC06_03990</name>
</gene>
<dbReference type="Gene3D" id="1.10.10.10">
    <property type="entry name" value="Winged helix-like DNA-binding domain superfamily/Winged helix DNA-binding domain"/>
    <property type="match status" value="1"/>
</dbReference>